<evidence type="ECO:0000313" key="2">
    <source>
        <dbReference type="EMBL" id="WMC11714.1"/>
    </source>
</evidence>
<keyword evidence="3" id="KW-1185">Reference proteome</keyword>
<dbReference type="Gene3D" id="1.10.150.20">
    <property type="entry name" value="5' to 3' exonuclease, C-terminal subdomain"/>
    <property type="match status" value="1"/>
</dbReference>
<protein>
    <submittedName>
        <fullName evidence="2">Uncharacterized protein</fullName>
    </submittedName>
</protein>
<sequence length="403" mass="45371">MQRPDLNTVINSAFTGLRAQINTARELAAGASAGILDTLLSETGLLNIHHQSLTDAASAEADDYNELIGEVERRDEQISNLQLKAESKEAELRQARADRDGAVADKAEMAAALASSEARLALEQDATKQLSRERITLAKELKNAQSELEGMERLRKQNKAKQQELVELRKAADQLRATNIQIRNDRAETEKRLADLVKDNLRMKEELENARLRLMDNDGSVINKTYEGEDGVAWYVYQFNFGLRYHRCGDMDLVGDLEWHAEIRTTTGHCALVLVDEYLRPEHPDTSHYTGAVPGELLTDLQELILRRCQDSHPDHYQRHLWARDTGIETLGMTTQLTNKLISLGYCTVLDLLSATVAQLAKHPGLGDKTARHACEQARSAARIWMKERKDELRRQAKQEKAA</sequence>
<dbReference type="EMBL" id="CP118224">
    <property type="protein sequence ID" value="WMC11714.1"/>
    <property type="molecule type" value="Genomic_DNA"/>
</dbReference>
<name>A0AA50KQ87_9GAMM</name>
<accession>A0AA50KQ87</accession>
<evidence type="ECO:0000256" key="1">
    <source>
        <dbReference type="SAM" id="Coils"/>
    </source>
</evidence>
<feature type="coiled-coil region" evidence="1">
    <location>
        <begin position="64"/>
        <end position="213"/>
    </location>
</feature>
<dbReference type="KEGG" id="ope:PU634_04945"/>
<gene>
    <name evidence="2" type="ORF">PU634_04945</name>
</gene>
<organism evidence="2 3">
    <name type="scientific">Oceanimonas pelagia</name>
    <dbReference type="NCBI Taxonomy" id="3028314"/>
    <lineage>
        <taxon>Bacteria</taxon>
        <taxon>Pseudomonadati</taxon>
        <taxon>Pseudomonadota</taxon>
        <taxon>Gammaproteobacteria</taxon>
        <taxon>Aeromonadales</taxon>
        <taxon>Aeromonadaceae</taxon>
        <taxon>Oceanimonas</taxon>
    </lineage>
</organism>
<dbReference type="InterPro" id="IPR010995">
    <property type="entry name" value="DNA_repair_Rad51/TF_NusA_a-hlx"/>
</dbReference>
<evidence type="ECO:0000313" key="3">
    <source>
        <dbReference type="Proteomes" id="UP001223802"/>
    </source>
</evidence>
<reference evidence="2 3" key="1">
    <citation type="submission" date="2023-02" db="EMBL/GenBank/DDBJ databases">
        <title>Complete genome sequence of a novel bacterium Oceanimonas sp. NTOU-MSR1 isolated from marine coast sediment.</title>
        <authorList>
            <person name="Yang H.-T."/>
            <person name="Chen Y.-L."/>
            <person name="Ho Y.-N."/>
        </authorList>
    </citation>
    <scope>NUCLEOTIDE SEQUENCE [LARGE SCALE GENOMIC DNA]</scope>
    <source>
        <strain evidence="2 3">NTOU-MSR1</strain>
    </source>
</reference>
<dbReference type="GO" id="GO:0000166">
    <property type="term" value="F:nucleotide binding"/>
    <property type="evidence" value="ECO:0007669"/>
    <property type="project" value="InterPro"/>
</dbReference>
<dbReference type="RefSeq" id="WP_306762949.1">
    <property type="nucleotide sequence ID" value="NZ_CP118224.1"/>
</dbReference>
<dbReference type="SUPFAM" id="SSF47794">
    <property type="entry name" value="Rad51 N-terminal domain-like"/>
    <property type="match status" value="1"/>
</dbReference>
<dbReference type="Proteomes" id="UP001223802">
    <property type="component" value="Chromosome"/>
</dbReference>
<dbReference type="Pfam" id="PF14520">
    <property type="entry name" value="HHH_5"/>
    <property type="match status" value="1"/>
</dbReference>
<keyword evidence="1" id="KW-0175">Coiled coil</keyword>
<dbReference type="AlphaFoldDB" id="A0AA50KQ87"/>
<proteinExistence type="predicted"/>